<organism evidence="2 3">
    <name type="scientific">Nocardioides furvisabuli</name>
    <dbReference type="NCBI Taxonomy" id="375542"/>
    <lineage>
        <taxon>Bacteria</taxon>
        <taxon>Bacillati</taxon>
        <taxon>Actinomycetota</taxon>
        <taxon>Actinomycetes</taxon>
        <taxon>Propionibacteriales</taxon>
        <taxon>Nocardioidaceae</taxon>
        <taxon>Nocardioides</taxon>
    </lineage>
</organism>
<dbReference type="Gene3D" id="1.10.10.10">
    <property type="entry name" value="Winged helix-like DNA-binding domain superfamily/Winged helix DNA-binding domain"/>
    <property type="match status" value="1"/>
</dbReference>
<dbReference type="PANTHER" id="PTHR33164:SF99">
    <property type="entry name" value="MARR FAMILY REGULATORY PROTEIN"/>
    <property type="match status" value="1"/>
</dbReference>
<dbReference type="RefSeq" id="WP_231251370.1">
    <property type="nucleotide sequence ID" value="NZ_BAAAMQ010000015.1"/>
</dbReference>
<accession>A0ABP5J922</accession>
<dbReference type="Pfam" id="PF12802">
    <property type="entry name" value="MarR_2"/>
    <property type="match status" value="1"/>
</dbReference>
<proteinExistence type="predicted"/>
<protein>
    <submittedName>
        <fullName evidence="2">MarR family winged helix-turn-helix transcriptional regulator</fullName>
    </submittedName>
</protein>
<evidence type="ECO:0000313" key="3">
    <source>
        <dbReference type="Proteomes" id="UP001501161"/>
    </source>
</evidence>
<dbReference type="PANTHER" id="PTHR33164">
    <property type="entry name" value="TRANSCRIPTIONAL REGULATOR, MARR FAMILY"/>
    <property type="match status" value="1"/>
</dbReference>
<keyword evidence="3" id="KW-1185">Reference proteome</keyword>
<dbReference type="InterPro" id="IPR000835">
    <property type="entry name" value="HTH_MarR-typ"/>
</dbReference>
<dbReference type="SMART" id="SM00347">
    <property type="entry name" value="HTH_MARR"/>
    <property type="match status" value="1"/>
</dbReference>
<dbReference type="InterPro" id="IPR036390">
    <property type="entry name" value="WH_DNA-bd_sf"/>
</dbReference>
<evidence type="ECO:0000259" key="1">
    <source>
        <dbReference type="PROSITE" id="PS50995"/>
    </source>
</evidence>
<dbReference type="PROSITE" id="PS50995">
    <property type="entry name" value="HTH_MARR_2"/>
    <property type="match status" value="1"/>
</dbReference>
<dbReference type="InterPro" id="IPR039422">
    <property type="entry name" value="MarR/SlyA-like"/>
</dbReference>
<sequence length="163" mass="17258">MSPTASPDPSEPPWLDEDELAAWMATTALIIRLPGALDAQLQADQGLTFFEYLVLAVLSEQPNRTLQMSVVAAETSSSLSRLSHVVKRLEAEGLVTRERVPGAGRRTNAVLTAAGHAKAVAAAPGHVARVRELVVDAVSAADLAALRRVSETVLARIDPGRSC</sequence>
<reference evidence="3" key="1">
    <citation type="journal article" date="2019" name="Int. J. Syst. Evol. Microbiol.">
        <title>The Global Catalogue of Microorganisms (GCM) 10K type strain sequencing project: providing services to taxonomists for standard genome sequencing and annotation.</title>
        <authorList>
            <consortium name="The Broad Institute Genomics Platform"/>
            <consortium name="The Broad Institute Genome Sequencing Center for Infectious Disease"/>
            <person name="Wu L."/>
            <person name="Ma J."/>
        </authorList>
    </citation>
    <scope>NUCLEOTIDE SEQUENCE [LARGE SCALE GENOMIC DNA]</scope>
    <source>
        <strain evidence="3">JCM 13813</strain>
    </source>
</reference>
<dbReference type="SUPFAM" id="SSF46785">
    <property type="entry name" value="Winged helix' DNA-binding domain"/>
    <property type="match status" value="1"/>
</dbReference>
<gene>
    <name evidence="2" type="ORF">GCM10009726_30990</name>
</gene>
<dbReference type="InterPro" id="IPR036388">
    <property type="entry name" value="WH-like_DNA-bd_sf"/>
</dbReference>
<name>A0ABP5J922_9ACTN</name>
<dbReference type="Proteomes" id="UP001501161">
    <property type="component" value="Unassembled WGS sequence"/>
</dbReference>
<feature type="domain" description="HTH marR-type" evidence="1">
    <location>
        <begin position="17"/>
        <end position="155"/>
    </location>
</feature>
<evidence type="ECO:0000313" key="2">
    <source>
        <dbReference type="EMBL" id="GAA2113473.1"/>
    </source>
</evidence>
<dbReference type="EMBL" id="BAAAMQ010000015">
    <property type="protein sequence ID" value="GAA2113473.1"/>
    <property type="molecule type" value="Genomic_DNA"/>
</dbReference>
<comment type="caution">
    <text evidence="2">The sequence shown here is derived from an EMBL/GenBank/DDBJ whole genome shotgun (WGS) entry which is preliminary data.</text>
</comment>